<evidence type="ECO:0000313" key="4">
    <source>
        <dbReference type="Proteomes" id="UP000034846"/>
    </source>
</evidence>
<name>A0A0G2AE56_9BACT</name>
<keyword evidence="1" id="KW-0472">Membrane</keyword>
<feature type="transmembrane region" description="Helical" evidence="1">
    <location>
        <begin position="113"/>
        <end position="131"/>
    </location>
</feature>
<gene>
    <name evidence="3" type="ORF">UY72_C0004G0013</name>
</gene>
<dbReference type="InterPro" id="IPR022606">
    <property type="entry name" value="DUF2914"/>
</dbReference>
<feature type="domain" description="DUF2914" evidence="2">
    <location>
        <begin position="284"/>
        <end position="350"/>
    </location>
</feature>
<keyword evidence="1" id="KW-1133">Transmembrane helix</keyword>
<dbReference type="Pfam" id="PF11141">
    <property type="entry name" value="DUF2914"/>
    <property type="match status" value="1"/>
</dbReference>
<evidence type="ECO:0000256" key="1">
    <source>
        <dbReference type="SAM" id="Phobius"/>
    </source>
</evidence>
<dbReference type="AlphaFoldDB" id="A0A0G2AE56"/>
<proteinExistence type="predicted"/>
<protein>
    <recommendedName>
        <fullName evidence="2">DUF2914 domain-containing protein</fullName>
    </recommendedName>
</protein>
<reference evidence="3 4" key="1">
    <citation type="journal article" date="2015" name="Nature">
        <title>rRNA introns, odd ribosomes, and small enigmatic genomes across a large radiation of phyla.</title>
        <authorList>
            <person name="Brown C.T."/>
            <person name="Hug L.A."/>
            <person name="Thomas B.C."/>
            <person name="Sharon I."/>
            <person name="Castelle C.J."/>
            <person name="Singh A."/>
            <person name="Wilkins M.J."/>
            <person name="Williams K.H."/>
            <person name="Banfield J.F."/>
        </authorList>
    </citation>
    <scope>NUCLEOTIDE SEQUENCE [LARGE SCALE GENOMIC DNA]</scope>
</reference>
<accession>A0A0G2AE56</accession>
<feature type="transmembrane region" description="Helical" evidence="1">
    <location>
        <begin position="51"/>
        <end position="69"/>
    </location>
</feature>
<dbReference type="Proteomes" id="UP000034846">
    <property type="component" value="Unassembled WGS sequence"/>
</dbReference>
<organism evidence="3 4">
    <name type="scientific">Candidatus Uhrbacteria bacterium GW2011_GWD2_52_7</name>
    <dbReference type="NCBI Taxonomy" id="1618989"/>
    <lineage>
        <taxon>Bacteria</taxon>
        <taxon>Candidatus Uhriibacteriota</taxon>
    </lineage>
</organism>
<keyword evidence="1" id="KW-0812">Transmembrane</keyword>
<evidence type="ECO:0000313" key="3">
    <source>
        <dbReference type="EMBL" id="KKW30724.1"/>
    </source>
</evidence>
<sequence length="356" mass="40066">MPLKIVKSSAAYKTTQEFLGRYERFLMPSTLLGGTIIDAVQFRTFSIETTFIISGVYAVLCGLAMIVMVTPMRDHGRLMKYAHLAAPYVQQFTIGALLSTALLFYWFSGSLGASWPLLLLVALLMVSNEVFRGYFLLPTVQVGVYAFASLSLFATFFAYWLNSLSPWVFVLGGLASVLYVVGFLVLFVRIGRLEYYRRTMWFIVTGVFAIMNIAYFLNLIPPIPLSLREAGMYYSVARSNGDYVLVGEDESILESLIPGQTMHISQGDRLYAYSTIFAPADLSATIIHTWEYKDETEGWTEIAELPFVVTGGRDEGFRGYSYLTNTREGTWRVTVKTARGQVLGRIPFRVEYNEGE</sequence>
<feature type="transmembrane region" description="Helical" evidence="1">
    <location>
        <begin position="167"/>
        <end position="188"/>
    </location>
</feature>
<comment type="caution">
    <text evidence="3">The sequence shown here is derived from an EMBL/GenBank/DDBJ whole genome shotgun (WGS) entry which is preliminary data.</text>
</comment>
<feature type="transmembrane region" description="Helical" evidence="1">
    <location>
        <begin position="143"/>
        <end position="161"/>
    </location>
</feature>
<evidence type="ECO:0000259" key="2">
    <source>
        <dbReference type="Pfam" id="PF11141"/>
    </source>
</evidence>
<dbReference type="EMBL" id="LCRD01000004">
    <property type="protein sequence ID" value="KKW30724.1"/>
    <property type="molecule type" value="Genomic_DNA"/>
</dbReference>
<feature type="transmembrane region" description="Helical" evidence="1">
    <location>
        <begin position="200"/>
        <end position="220"/>
    </location>
</feature>